<dbReference type="FunFam" id="3.30.730.10:FF:000001">
    <property type="entry name" value="Ethylene-responsive transcription factor 2"/>
    <property type="match status" value="1"/>
</dbReference>
<dbReference type="PANTHER" id="PTHR31839">
    <property type="entry name" value="DEHYDRATION-RESPONSIVE ELEMENT-BINDING PROTEIN 1D"/>
    <property type="match status" value="1"/>
</dbReference>
<evidence type="ECO:0000256" key="7">
    <source>
        <dbReference type="ARBA" id="ARBA00023242"/>
    </source>
</evidence>
<name>A0AAV3PKC8_LITER</name>
<keyword evidence="4" id="KW-0238">DNA-binding</keyword>
<evidence type="ECO:0000256" key="8">
    <source>
        <dbReference type="ARBA" id="ARBA00024343"/>
    </source>
</evidence>
<comment type="caution">
    <text evidence="11">The sequence shown here is derived from an EMBL/GenBank/DDBJ whole genome shotgun (WGS) entry which is preliminary data.</text>
</comment>
<evidence type="ECO:0000313" key="12">
    <source>
        <dbReference type="Proteomes" id="UP001454036"/>
    </source>
</evidence>
<dbReference type="InterPro" id="IPR036955">
    <property type="entry name" value="AP2/ERF_dom_sf"/>
</dbReference>
<dbReference type="EMBL" id="BAABME010032904">
    <property type="protein sequence ID" value="GAA0151116.1"/>
    <property type="molecule type" value="Genomic_DNA"/>
</dbReference>
<dbReference type="InterPro" id="IPR016177">
    <property type="entry name" value="DNA-bd_dom_sf"/>
</dbReference>
<evidence type="ECO:0000256" key="3">
    <source>
        <dbReference type="ARBA" id="ARBA00023015"/>
    </source>
</evidence>
<dbReference type="AlphaFoldDB" id="A0AAV3PKC8"/>
<dbReference type="SUPFAM" id="SSF54171">
    <property type="entry name" value="DNA-binding domain"/>
    <property type="match status" value="1"/>
</dbReference>
<evidence type="ECO:0000256" key="5">
    <source>
        <dbReference type="ARBA" id="ARBA00023159"/>
    </source>
</evidence>
<dbReference type="GO" id="GO:0003677">
    <property type="term" value="F:DNA binding"/>
    <property type="evidence" value="ECO:0007669"/>
    <property type="project" value="UniProtKB-KW"/>
</dbReference>
<keyword evidence="7" id="KW-0539">Nucleus</keyword>
<dbReference type="CDD" id="cd00018">
    <property type="entry name" value="AP2"/>
    <property type="match status" value="1"/>
</dbReference>
<dbReference type="Pfam" id="PF00847">
    <property type="entry name" value="AP2"/>
    <property type="match status" value="1"/>
</dbReference>
<evidence type="ECO:0000256" key="9">
    <source>
        <dbReference type="SAM" id="MobiDB-lite"/>
    </source>
</evidence>
<keyword evidence="12" id="KW-1185">Reference proteome</keyword>
<dbReference type="SMART" id="SM00380">
    <property type="entry name" value="AP2"/>
    <property type="match status" value="1"/>
</dbReference>
<keyword evidence="5" id="KW-0010">Activator</keyword>
<protein>
    <recommendedName>
        <fullName evidence="10">AP2/ERF domain-containing protein</fullName>
    </recommendedName>
</protein>
<reference evidence="11 12" key="1">
    <citation type="submission" date="2024-01" db="EMBL/GenBank/DDBJ databases">
        <title>The complete chloroplast genome sequence of Lithospermum erythrorhizon: insights into the phylogenetic relationship among Boraginaceae species and the maternal lineages of purple gromwells.</title>
        <authorList>
            <person name="Okada T."/>
            <person name="Watanabe K."/>
        </authorList>
    </citation>
    <scope>NUCLEOTIDE SEQUENCE [LARGE SCALE GENOMIC DNA]</scope>
</reference>
<feature type="compositionally biased region" description="Basic residues" evidence="9">
    <location>
        <begin position="31"/>
        <end position="40"/>
    </location>
</feature>
<keyword evidence="6" id="KW-0804">Transcription</keyword>
<feature type="domain" description="AP2/ERF" evidence="10">
    <location>
        <begin position="49"/>
        <end position="106"/>
    </location>
</feature>
<comment type="subcellular location">
    <subcellularLocation>
        <location evidence="1">Nucleus</location>
    </subcellularLocation>
</comment>
<dbReference type="InterPro" id="IPR045277">
    <property type="entry name" value="DRE1A-I"/>
</dbReference>
<dbReference type="PRINTS" id="PR00367">
    <property type="entry name" value="ETHRSPELEMNT"/>
</dbReference>
<sequence length="258" mass="28912">MINHTTSSSSSSSDISRAKTNNKNGPNVVKSSHKRRGGRKIFKETRHPVYRGVRQRNGCRWVCEVREPNKKSRIWLGTFTTPEMAAKAYDVAVLALRGESAELNFPESAYQLPRAQSSSVVDIQKAAFLAATQLSPYSWDCPSVPNAFLPQESGQIIEKVVENGSSIKLSVVSQNISLVENQKTPREYLFNVDEAGHGYNNNNYNVPFLDEEEIFDMPALINNMAEGMLLTPPAMMKGYNWDDDDVDEGNIDLSLWTY</sequence>
<accession>A0AAV3PKC8</accession>
<dbReference type="GO" id="GO:0005634">
    <property type="term" value="C:nucleus"/>
    <property type="evidence" value="ECO:0007669"/>
    <property type="project" value="UniProtKB-SubCell"/>
</dbReference>
<dbReference type="PROSITE" id="PS51032">
    <property type="entry name" value="AP2_ERF"/>
    <property type="match status" value="1"/>
</dbReference>
<dbReference type="GO" id="GO:0006952">
    <property type="term" value="P:defense response"/>
    <property type="evidence" value="ECO:0007669"/>
    <property type="project" value="UniProtKB-KW"/>
</dbReference>
<dbReference type="GO" id="GO:0003700">
    <property type="term" value="F:DNA-binding transcription factor activity"/>
    <property type="evidence" value="ECO:0007669"/>
    <property type="project" value="InterPro"/>
</dbReference>
<proteinExistence type="inferred from homology"/>
<dbReference type="Gene3D" id="3.30.730.10">
    <property type="entry name" value="AP2/ERF domain"/>
    <property type="match status" value="1"/>
</dbReference>
<evidence type="ECO:0000256" key="6">
    <source>
        <dbReference type="ARBA" id="ARBA00023163"/>
    </source>
</evidence>
<gene>
    <name evidence="11" type="ORF">LIER_43134</name>
</gene>
<evidence type="ECO:0000256" key="1">
    <source>
        <dbReference type="ARBA" id="ARBA00004123"/>
    </source>
</evidence>
<evidence type="ECO:0000313" key="11">
    <source>
        <dbReference type="EMBL" id="GAA0151116.1"/>
    </source>
</evidence>
<dbReference type="PANTHER" id="PTHR31839:SF42">
    <property type="entry name" value="DEHYDRATION-RESPONSIVE ELEMENT-BINDING PROTEIN 1F"/>
    <property type="match status" value="1"/>
</dbReference>
<dbReference type="Proteomes" id="UP001454036">
    <property type="component" value="Unassembled WGS sequence"/>
</dbReference>
<dbReference type="InterPro" id="IPR001471">
    <property type="entry name" value="AP2/ERF_dom"/>
</dbReference>
<evidence type="ECO:0000256" key="2">
    <source>
        <dbReference type="ARBA" id="ARBA00022821"/>
    </source>
</evidence>
<organism evidence="11 12">
    <name type="scientific">Lithospermum erythrorhizon</name>
    <name type="common">Purple gromwell</name>
    <name type="synonym">Lithospermum officinale var. erythrorhizon</name>
    <dbReference type="NCBI Taxonomy" id="34254"/>
    <lineage>
        <taxon>Eukaryota</taxon>
        <taxon>Viridiplantae</taxon>
        <taxon>Streptophyta</taxon>
        <taxon>Embryophyta</taxon>
        <taxon>Tracheophyta</taxon>
        <taxon>Spermatophyta</taxon>
        <taxon>Magnoliopsida</taxon>
        <taxon>eudicotyledons</taxon>
        <taxon>Gunneridae</taxon>
        <taxon>Pentapetalae</taxon>
        <taxon>asterids</taxon>
        <taxon>lamiids</taxon>
        <taxon>Boraginales</taxon>
        <taxon>Boraginaceae</taxon>
        <taxon>Boraginoideae</taxon>
        <taxon>Lithospermeae</taxon>
        <taxon>Lithospermum</taxon>
    </lineage>
</organism>
<keyword evidence="2" id="KW-0611">Plant defense</keyword>
<feature type="compositionally biased region" description="Polar residues" evidence="9">
    <location>
        <begin position="14"/>
        <end position="25"/>
    </location>
</feature>
<evidence type="ECO:0000256" key="4">
    <source>
        <dbReference type="ARBA" id="ARBA00023125"/>
    </source>
</evidence>
<comment type="similarity">
    <text evidence="8">Belongs to the AP2/ERF transcription factor family. ERF subfamily.</text>
</comment>
<evidence type="ECO:0000259" key="10">
    <source>
        <dbReference type="PROSITE" id="PS51032"/>
    </source>
</evidence>
<feature type="region of interest" description="Disordered" evidence="9">
    <location>
        <begin position="1"/>
        <end position="42"/>
    </location>
</feature>
<keyword evidence="3" id="KW-0805">Transcription regulation</keyword>